<evidence type="ECO:0000313" key="5">
    <source>
        <dbReference type="EMBL" id="MVU80584.1"/>
    </source>
</evidence>
<sequence length="228" mass="25196">MANDPEMMSALQQRLAERQASTLPQLIVEELERMIISGVLTGGDRINESSLALRLGVSRGPVREACRQLERSRLVEFRTNRGMFVREISVEEAAQLYDIRAGLFRLAGKLAAARVTPEDLTRLREQVEALTAAESSTDDYYPGNVDLHRELVALAGNPRLAELYDGVSKELHLFRRHGLETAAARHISNTQHAEILDCLAAGDVERAGELMEAHVLAGKERMLAAARG</sequence>
<reference evidence="5 6" key="1">
    <citation type="submission" date="2019-12" db="EMBL/GenBank/DDBJ databases">
        <title>Nocardia sp. nov. ET3-3 isolated from soil.</title>
        <authorList>
            <person name="Kanchanasin P."/>
            <person name="Tanasupawat S."/>
            <person name="Yuki M."/>
            <person name="Kudo T."/>
        </authorList>
    </citation>
    <scope>NUCLEOTIDE SEQUENCE [LARGE SCALE GENOMIC DNA]</scope>
    <source>
        <strain evidence="5 6">ET3-3</strain>
    </source>
</reference>
<keyword evidence="2" id="KW-0238">DNA-binding</keyword>
<dbReference type="RefSeq" id="WP_157390189.1">
    <property type="nucleotide sequence ID" value="NZ_WRPP01000005.1"/>
</dbReference>
<accession>A0A7K1V1V0</accession>
<dbReference type="Pfam" id="PF00392">
    <property type="entry name" value="GntR"/>
    <property type="match status" value="1"/>
</dbReference>
<evidence type="ECO:0000313" key="6">
    <source>
        <dbReference type="Proteomes" id="UP000466794"/>
    </source>
</evidence>
<dbReference type="GO" id="GO:0003677">
    <property type="term" value="F:DNA binding"/>
    <property type="evidence" value="ECO:0007669"/>
    <property type="project" value="UniProtKB-KW"/>
</dbReference>
<dbReference type="EMBL" id="WRPP01000005">
    <property type="protein sequence ID" value="MVU80584.1"/>
    <property type="molecule type" value="Genomic_DNA"/>
</dbReference>
<dbReference type="PROSITE" id="PS50949">
    <property type="entry name" value="HTH_GNTR"/>
    <property type="match status" value="1"/>
</dbReference>
<dbReference type="PANTHER" id="PTHR43537">
    <property type="entry name" value="TRANSCRIPTIONAL REGULATOR, GNTR FAMILY"/>
    <property type="match status" value="1"/>
</dbReference>
<dbReference type="Pfam" id="PF07729">
    <property type="entry name" value="FCD"/>
    <property type="match status" value="1"/>
</dbReference>
<keyword evidence="6" id="KW-1185">Reference proteome</keyword>
<evidence type="ECO:0000256" key="2">
    <source>
        <dbReference type="ARBA" id="ARBA00023125"/>
    </source>
</evidence>
<dbReference type="PANTHER" id="PTHR43537:SF5">
    <property type="entry name" value="UXU OPERON TRANSCRIPTIONAL REGULATOR"/>
    <property type="match status" value="1"/>
</dbReference>
<dbReference type="Proteomes" id="UP000466794">
    <property type="component" value="Unassembled WGS sequence"/>
</dbReference>
<dbReference type="InterPro" id="IPR036390">
    <property type="entry name" value="WH_DNA-bd_sf"/>
</dbReference>
<dbReference type="Gene3D" id="1.10.10.10">
    <property type="entry name" value="Winged helix-like DNA-binding domain superfamily/Winged helix DNA-binding domain"/>
    <property type="match status" value="1"/>
</dbReference>
<organism evidence="5 6">
    <name type="scientific">Nocardia terrae</name>
    <dbReference type="NCBI Taxonomy" id="2675851"/>
    <lineage>
        <taxon>Bacteria</taxon>
        <taxon>Bacillati</taxon>
        <taxon>Actinomycetota</taxon>
        <taxon>Actinomycetes</taxon>
        <taxon>Mycobacteriales</taxon>
        <taxon>Nocardiaceae</taxon>
        <taxon>Nocardia</taxon>
    </lineage>
</organism>
<dbReference type="SMART" id="SM00895">
    <property type="entry name" value="FCD"/>
    <property type="match status" value="1"/>
</dbReference>
<feature type="domain" description="HTH gntR-type" evidence="4">
    <location>
        <begin position="21"/>
        <end position="88"/>
    </location>
</feature>
<dbReference type="InterPro" id="IPR036388">
    <property type="entry name" value="WH-like_DNA-bd_sf"/>
</dbReference>
<evidence type="ECO:0000256" key="1">
    <source>
        <dbReference type="ARBA" id="ARBA00023015"/>
    </source>
</evidence>
<dbReference type="InterPro" id="IPR011711">
    <property type="entry name" value="GntR_C"/>
</dbReference>
<dbReference type="AlphaFoldDB" id="A0A7K1V1V0"/>
<dbReference type="SMART" id="SM00345">
    <property type="entry name" value="HTH_GNTR"/>
    <property type="match status" value="1"/>
</dbReference>
<dbReference type="SUPFAM" id="SSF48008">
    <property type="entry name" value="GntR ligand-binding domain-like"/>
    <property type="match status" value="1"/>
</dbReference>
<dbReference type="InterPro" id="IPR008920">
    <property type="entry name" value="TF_FadR/GntR_C"/>
</dbReference>
<dbReference type="InterPro" id="IPR000524">
    <property type="entry name" value="Tscrpt_reg_HTH_GntR"/>
</dbReference>
<protein>
    <submittedName>
        <fullName evidence="5">FCD domain-containing protein</fullName>
    </submittedName>
</protein>
<dbReference type="CDD" id="cd07377">
    <property type="entry name" value="WHTH_GntR"/>
    <property type="match status" value="1"/>
</dbReference>
<comment type="caution">
    <text evidence="5">The sequence shown here is derived from an EMBL/GenBank/DDBJ whole genome shotgun (WGS) entry which is preliminary data.</text>
</comment>
<dbReference type="Gene3D" id="1.20.120.530">
    <property type="entry name" value="GntR ligand-binding domain-like"/>
    <property type="match status" value="1"/>
</dbReference>
<dbReference type="SUPFAM" id="SSF46785">
    <property type="entry name" value="Winged helix' DNA-binding domain"/>
    <property type="match status" value="1"/>
</dbReference>
<proteinExistence type="predicted"/>
<gene>
    <name evidence="5" type="ORF">GPX89_25455</name>
</gene>
<evidence type="ECO:0000256" key="3">
    <source>
        <dbReference type="ARBA" id="ARBA00023163"/>
    </source>
</evidence>
<name>A0A7K1V1V0_9NOCA</name>
<keyword evidence="1" id="KW-0805">Transcription regulation</keyword>
<evidence type="ECO:0000259" key="4">
    <source>
        <dbReference type="PROSITE" id="PS50949"/>
    </source>
</evidence>
<dbReference type="GO" id="GO:0003700">
    <property type="term" value="F:DNA-binding transcription factor activity"/>
    <property type="evidence" value="ECO:0007669"/>
    <property type="project" value="InterPro"/>
</dbReference>
<keyword evidence="3" id="KW-0804">Transcription</keyword>